<reference evidence="6" key="2">
    <citation type="submission" date="2019-10" db="EMBL/GenBank/DDBJ databases">
        <title>A de novo genome assembly of a pear dwarfing rootstock.</title>
        <authorList>
            <person name="Wang F."/>
            <person name="Wang J."/>
            <person name="Li S."/>
            <person name="Zhang Y."/>
            <person name="Fang M."/>
            <person name="Ma L."/>
            <person name="Zhao Y."/>
            <person name="Jiang S."/>
        </authorList>
    </citation>
    <scope>NUCLEOTIDE SEQUENCE [LARGE SCALE GENOMIC DNA]</scope>
</reference>
<dbReference type="EMBL" id="SMOL01000148">
    <property type="protein sequence ID" value="KAB2628782.1"/>
    <property type="molecule type" value="Genomic_DNA"/>
</dbReference>
<dbReference type="AlphaFoldDB" id="A0A5N5HRK4"/>
<dbReference type="Proteomes" id="UP000327157">
    <property type="component" value="Chromosome 8"/>
</dbReference>
<feature type="coiled-coil region" evidence="1">
    <location>
        <begin position="149"/>
        <end position="218"/>
    </location>
</feature>
<evidence type="ECO:0000256" key="1">
    <source>
        <dbReference type="SAM" id="Coils"/>
    </source>
</evidence>
<evidence type="ECO:0000259" key="3">
    <source>
        <dbReference type="Pfam" id="PF24918"/>
    </source>
</evidence>
<accession>A0A5N5HRK4</accession>
<keyword evidence="1" id="KW-0175">Coiled coil</keyword>
<evidence type="ECO:0000256" key="2">
    <source>
        <dbReference type="SAM" id="MobiDB-lite"/>
    </source>
</evidence>
<name>A0A5N5HRK4_9ROSA</name>
<dbReference type="Pfam" id="PF25014">
    <property type="entry name" value="NET2A"/>
    <property type="match status" value="1"/>
</dbReference>
<feature type="domain" description="NET2A-D/KIP1-like alpha-helical" evidence="4">
    <location>
        <begin position="75"/>
        <end position="220"/>
    </location>
</feature>
<evidence type="ECO:0000313" key="6">
    <source>
        <dbReference type="Proteomes" id="UP000327157"/>
    </source>
</evidence>
<evidence type="ECO:0000259" key="4">
    <source>
        <dbReference type="Pfam" id="PF25014"/>
    </source>
</evidence>
<reference evidence="5 6" key="3">
    <citation type="submission" date="2019-11" db="EMBL/GenBank/DDBJ databases">
        <title>A de novo genome assembly of a pear dwarfing rootstock.</title>
        <authorList>
            <person name="Wang F."/>
            <person name="Wang J."/>
            <person name="Li S."/>
            <person name="Zhang Y."/>
            <person name="Fang M."/>
            <person name="Ma L."/>
            <person name="Zhao Y."/>
            <person name="Jiang S."/>
        </authorList>
    </citation>
    <scope>NUCLEOTIDE SEQUENCE [LARGE SCALE GENOMIC DNA]</scope>
    <source>
        <strain evidence="5">S2</strain>
        <tissue evidence="5">Leaf</tissue>
    </source>
</reference>
<gene>
    <name evidence="5" type="ORF">D8674_033577</name>
</gene>
<feature type="domain" description="NET2A-D/KIP1-like C-terminal" evidence="3">
    <location>
        <begin position="427"/>
        <end position="563"/>
    </location>
</feature>
<proteinExistence type="predicted"/>
<organism evidence="5 6">
    <name type="scientific">Pyrus ussuriensis x Pyrus communis</name>
    <dbReference type="NCBI Taxonomy" id="2448454"/>
    <lineage>
        <taxon>Eukaryota</taxon>
        <taxon>Viridiplantae</taxon>
        <taxon>Streptophyta</taxon>
        <taxon>Embryophyta</taxon>
        <taxon>Tracheophyta</taxon>
        <taxon>Spermatophyta</taxon>
        <taxon>Magnoliopsida</taxon>
        <taxon>eudicotyledons</taxon>
        <taxon>Gunneridae</taxon>
        <taxon>Pentapetalae</taxon>
        <taxon>rosids</taxon>
        <taxon>fabids</taxon>
        <taxon>Rosales</taxon>
        <taxon>Rosaceae</taxon>
        <taxon>Amygdaloideae</taxon>
        <taxon>Maleae</taxon>
        <taxon>Pyrus</taxon>
    </lineage>
</organism>
<protein>
    <submittedName>
        <fullName evidence="5">Outer dense fiber protein 2-like</fullName>
    </submittedName>
</protein>
<dbReference type="InterPro" id="IPR056889">
    <property type="entry name" value="NET2A-D/KIP1-like_C"/>
</dbReference>
<feature type="compositionally biased region" description="Basic and acidic residues" evidence="2">
    <location>
        <begin position="275"/>
        <end position="285"/>
    </location>
</feature>
<feature type="region of interest" description="Disordered" evidence="2">
    <location>
        <begin position="275"/>
        <end position="311"/>
    </location>
</feature>
<dbReference type="InterPro" id="IPR056888">
    <property type="entry name" value="NET2A-D/KIP1-like_dom"/>
</dbReference>
<comment type="caution">
    <text evidence="5">The sequence shown here is derived from an EMBL/GenBank/DDBJ whole genome shotgun (WGS) entry which is preliminary data.</text>
</comment>
<dbReference type="OrthoDB" id="616075at2759"/>
<dbReference type="PANTHER" id="PTHR31631">
    <property type="entry name" value="PROTEIN NETWORKED 2D"/>
    <property type="match status" value="1"/>
</dbReference>
<keyword evidence="6" id="KW-1185">Reference proteome</keyword>
<sequence>MFGCFLKLNCSKHSLAFGNERIVGTLGPKSRSVETISGCLKARMSEVPGLQAIYFATLTAMAKYVRTASCFCFLRVELQQVREACSKFESLRNEFRSKHTDWCDTDEYDYENIDVESISLDQEIHDDQNSLRSRVLEQLDTNSNTSISMTELAEKIDRLVNKIVSLETAVTSQNALVNKLKSENDELQAHARSLEEEKDTLMENADKMSKRLKELEEELYAGLFHDVKAVDAKPEIEIKEDSNKAILDDDSAVLEDKMSEGEIKRKNVAILETSIKEEDGEEKQSDQPTQQEQGEAQDLSEDVNPQELELEKEKQPNWRQLFLKGLEDREKVLLEEYTSILRDYKDARWKLGKVEKKNRDNFFDLAMEIRELRGAVASKDNETKLLKQKLGSSETNPEDSPATVYKFPTQEGPLKSPTQVVASPYLTDLQSELLKLKNKKKHDGYALQSDAKPIYRHLREIQTELSLWLKYNAVLKDDLQGMLLSLCHIQDEISRLSSLSSEGENMELISKYQVAKFQGEVLNMKQENNKVADELQVGLNRVDGLKVEVEKTLARLDGELGISVSKSINNPKCSMKATDESSHIFVALVSTCFDLPFPPASSILQASGIFFGGTSTVEDEYLRAVLDKQSRKGFQATWLNRCSQGKKKTEHIERFGCSYILGREEESCVFGYLSLSSDTGAARQGNVWCPSFLSSNGPLTGEDSVMKDATTAMVVSRNFLTPRDNRLLSRLSDELVVQESLALSVQCAGSVSNMGQRLLTRTCQVESLTAEVEILRQEVKQLKRENRDLHILANNYSTSMKRKLDQLQESEVYALTGQERGAFALGVVALQKSAVDGADLQPVFCHD</sequence>
<reference evidence="5 6" key="1">
    <citation type="submission" date="2019-09" db="EMBL/GenBank/DDBJ databases">
        <authorList>
            <person name="Ou C."/>
        </authorList>
    </citation>
    <scope>NUCLEOTIDE SEQUENCE [LARGE SCALE GENOMIC DNA]</scope>
    <source>
        <strain evidence="5">S2</strain>
        <tissue evidence="5">Leaf</tissue>
    </source>
</reference>
<dbReference type="Pfam" id="PF24918">
    <property type="entry name" value="NET2A_C"/>
    <property type="match status" value="1"/>
</dbReference>
<dbReference type="PANTHER" id="PTHR31631:SF3">
    <property type="entry name" value="PROTEIN NETWORKED 2B"/>
    <property type="match status" value="1"/>
</dbReference>
<evidence type="ECO:0000313" key="5">
    <source>
        <dbReference type="EMBL" id="KAB2628782.1"/>
    </source>
</evidence>
<feature type="coiled-coil region" evidence="1">
    <location>
        <begin position="765"/>
        <end position="792"/>
    </location>
</feature>